<dbReference type="EMBL" id="OZ034818">
    <property type="protein sequence ID" value="CAL1386549.1"/>
    <property type="molecule type" value="Genomic_DNA"/>
</dbReference>
<reference evidence="1 2" key="1">
    <citation type="submission" date="2024-04" db="EMBL/GenBank/DDBJ databases">
        <authorList>
            <person name="Fracassetti M."/>
        </authorList>
    </citation>
    <scope>NUCLEOTIDE SEQUENCE [LARGE SCALE GENOMIC DNA]</scope>
</reference>
<keyword evidence="2" id="KW-1185">Reference proteome</keyword>
<evidence type="ECO:0000313" key="1">
    <source>
        <dbReference type="EMBL" id="CAL1386549.1"/>
    </source>
</evidence>
<accession>A0AAV2EL75</accession>
<organism evidence="1 2">
    <name type="scientific">Linum trigynum</name>
    <dbReference type="NCBI Taxonomy" id="586398"/>
    <lineage>
        <taxon>Eukaryota</taxon>
        <taxon>Viridiplantae</taxon>
        <taxon>Streptophyta</taxon>
        <taxon>Embryophyta</taxon>
        <taxon>Tracheophyta</taxon>
        <taxon>Spermatophyta</taxon>
        <taxon>Magnoliopsida</taxon>
        <taxon>eudicotyledons</taxon>
        <taxon>Gunneridae</taxon>
        <taxon>Pentapetalae</taxon>
        <taxon>rosids</taxon>
        <taxon>fabids</taxon>
        <taxon>Malpighiales</taxon>
        <taxon>Linaceae</taxon>
        <taxon>Linum</taxon>
    </lineage>
</organism>
<proteinExistence type="predicted"/>
<gene>
    <name evidence="1" type="ORF">LTRI10_LOCUS27588</name>
</gene>
<dbReference type="Proteomes" id="UP001497516">
    <property type="component" value="Chromosome 5"/>
</dbReference>
<dbReference type="AlphaFoldDB" id="A0AAV2EL75"/>
<name>A0AAV2EL75_9ROSI</name>
<protein>
    <submittedName>
        <fullName evidence="1">Uncharacterized protein</fullName>
    </submittedName>
</protein>
<evidence type="ECO:0000313" key="2">
    <source>
        <dbReference type="Proteomes" id="UP001497516"/>
    </source>
</evidence>
<sequence length="79" mass="8777">MERPGLHLNIGVHCDPGHVGQDPNPHVSYLKVDSLLPVECKLPALYHSIVPNVMTQQVVFPVLAIVVQSNRNGCRKLMR</sequence>